<dbReference type="Gene3D" id="3.30.470.30">
    <property type="entry name" value="DNA ligase/mRNA capping enzyme"/>
    <property type="match status" value="1"/>
</dbReference>
<protein>
    <submittedName>
        <fullName evidence="2">PNKP adenylyltransferase domain-containing protein, C-terminal region</fullName>
    </submittedName>
</protein>
<keyword evidence="3" id="KW-1185">Reference proteome</keyword>
<evidence type="ECO:0000259" key="1">
    <source>
        <dbReference type="Pfam" id="PF16542"/>
    </source>
</evidence>
<dbReference type="EMBL" id="FNRL01000022">
    <property type="protein sequence ID" value="SEA91332.1"/>
    <property type="molecule type" value="Genomic_DNA"/>
</dbReference>
<dbReference type="STRING" id="408074.SAMN05660909_04101"/>
<proteinExistence type="predicted"/>
<accession>A0A1H4F4C9</accession>
<feature type="domain" description="Polynucleotide kinase-phosphatase ligase" evidence="1">
    <location>
        <begin position="1"/>
        <end position="243"/>
    </location>
</feature>
<gene>
    <name evidence="2" type="ORF">SAMN05660909_04101</name>
</gene>
<evidence type="ECO:0000313" key="3">
    <source>
        <dbReference type="Proteomes" id="UP000199656"/>
    </source>
</evidence>
<sequence>MPWSAKAQALLQQQYAAVGAAATQALPVVVASLEEAVNNNLPATALLEKYKHRLQQTSDYVKAYQQYCWPVNSLDDYKLAPFHVLATEGKTYFHKPHEWHMQTIAEICAADEQLLHATPYMLVEIGDTESEQQAIGMWETLTASGKEGMVIKPYDFLASGEKGLIQPAIKVRGKEYLRIIYGPEYDSPEHLERLRQRKLAGKRSLALREFTLGLEALERFIAHGSLQQVHQCVFGILALESEPVDPRL</sequence>
<keyword evidence="2" id="KW-0548">Nucleotidyltransferase</keyword>
<dbReference type="RefSeq" id="WP_225889643.1">
    <property type="nucleotide sequence ID" value="NZ_BKAT01000036.1"/>
</dbReference>
<reference evidence="3" key="1">
    <citation type="submission" date="2016-10" db="EMBL/GenBank/DDBJ databases">
        <authorList>
            <person name="Varghese N."/>
            <person name="Submissions S."/>
        </authorList>
    </citation>
    <scope>NUCLEOTIDE SEQUENCE [LARGE SCALE GENOMIC DNA]</scope>
    <source>
        <strain evidence="3">DSM 23920</strain>
    </source>
</reference>
<name>A0A1H4F4C9_9BACT</name>
<evidence type="ECO:0000313" key="2">
    <source>
        <dbReference type="EMBL" id="SEA91332.1"/>
    </source>
</evidence>
<dbReference type="GO" id="GO:0016779">
    <property type="term" value="F:nucleotidyltransferase activity"/>
    <property type="evidence" value="ECO:0007669"/>
    <property type="project" value="UniProtKB-KW"/>
</dbReference>
<organism evidence="2 3">
    <name type="scientific">Chitinophaga terrae</name>
    <name type="common">ex Kim and Jung 2007</name>
    <dbReference type="NCBI Taxonomy" id="408074"/>
    <lineage>
        <taxon>Bacteria</taxon>
        <taxon>Pseudomonadati</taxon>
        <taxon>Bacteroidota</taxon>
        <taxon>Chitinophagia</taxon>
        <taxon>Chitinophagales</taxon>
        <taxon>Chitinophagaceae</taxon>
        <taxon>Chitinophaga</taxon>
    </lineage>
</organism>
<dbReference type="Proteomes" id="UP000199656">
    <property type="component" value="Unassembled WGS sequence"/>
</dbReference>
<dbReference type="InterPro" id="IPR032380">
    <property type="entry name" value="PNKP_ligase_dom"/>
</dbReference>
<dbReference type="Pfam" id="PF16542">
    <property type="entry name" value="PNKP_ligase"/>
    <property type="match status" value="1"/>
</dbReference>
<dbReference type="AlphaFoldDB" id="A0A1H4F4C9"/>
<dbReference type="SUPFAM" id="SSF56091">
    <property type="entry name" value="DNA ligase/mRNA capping enzyme, catalytic domain"/>
    <property type="match status" value="1"/>
</dbReference>
<keyword evidence="2" id="KW-0808">Transferase</keyword>